<keyword evidence="6" id="KW-1185">Reference proteome</keyword>
<sequence length="303" mass="32995">MDFNQLCSFFGCPLGLLYLLYIGLSHRSRKLLKGKVVLITGASSGLGEACARAFHRAGCKVILCGRDHTQLQRVQTSLDTSGDTAQILLIDLNDIGKINSKIQDAIQIYGKVDIVINNAGVSYRGQVKDTSLETDQKIMLVNYFGQIALTKALLPHMLQRGSGCIVGISSIQGKISIPYRSAYAASKHAFQAFYDSLRAELSNTNIDVCVISPGYIKTNLSKNALCGDGSQYGAMDKTTASGMKPESVADRVMTAVIWGEKEVVMAPVIHKLAIVIRTLAPSLYFVLMNHRAKSGRKEFVKQS</sequence>
<dbReference type="EMBL" id="VSWD01000010">
    <property type="protein sequence ID" value="KAK3090927.1"/>
    <property type="molecule type" value="Genomic_DNA"/>
</dbReference>
<dbReference type="Gene3D" id="3.40.50.720">
    <property type="entry name" value="NAD(P)-binding Rossmann-like Domain"/>
    <property type="match status" value="1"/>
</dbReference>
<keyword evidence="4" id="KW-1133">Transmembrane helix</keyword>
<organism evidence="5 6">
    <name type="scientific">Pinctada imbricata</name>
    <name type="common">Atlantic pearl-oyster</name>
    <name type="synonym">Pinctada martensii</name>
    <dbReference type="NCBI Taxonomy" id="66713"/>
    <lineage>
        <taxon>Eukaryota</taxon>
        <taxon>Metazoa</taxon>
        <taxon>Spiralia</taxon>
        <taxon>Lophotrochozoa</taxon>
        <taxon>Mollusca</taxon>
        <taxon>Bivalvia</taxon>
        <taxon>Autobranchia</taxon>
        <taxon>Pteriomorphia</taxon>
        <taxon>Pterioida</taxon>
        <taxon>Pterioidea</taxon>
        <taxon>Pteriidae</taxon>
        <taxon>Pinctada</taxon>
    </lineage>
</organism>
<evidence type="ECO:0000256" key="1">
    <source>
        <dbReference type="ARBA" id="ARBA00006484"/>
    </source>
</evidence>
<dbReference type="InterPro" id="IPR036291">
    <property type="entry name" value="NAD(P)-bd_dom_sf"/>
</dbReference>
<keyword evidence="4" id="KW-0472">Membrane</keyword>
<dbReference type="GO" id="GO:0016020">
    <property type="term" value="C:membrane"/>
    <property type="evidence" value="ECO:0007669"/>
    <property type="project" value="TreeGrafter"/>
</dbReference>
<dbReference type="Pfam" id="PF00106">
    <property type="entry name" value="adh_short"/>
    <property type="match status" value="1"/>
</dbReference>
<dbReference type="PANTHER" id="PTHR44196">
    <property type="entry name" value="DEHYDROGENASE/REDUCTASE SDR FAMILY MEMBER 7B"/>
    <property type="match status" value="1"/>
</dbReference>
<dbReference type="Proteomes" id="UP001186944">
    <property type="component" value="Unassembled WGS sequence"/>
</dbReference>
<evidence type="ECO:0000256" key="4">
    <source>
        <dbReference type="SAM" id="Phobius"/>
    </source>
</evidence>
<dbReference type="NCBIfam" id="NF004825">
    <property type="entry name" value="PRK06181.1"/>
    <property type="match status" value="1"/>
</dbReference>
<dbReference type="GO" id="GO:0016491">
    <property type="term" value="F:oxidoreductase activity"/>
    <property type="evidence" value="ECO:0007669"/>
    <property type="project" value="UniProtKB-KW"/>
</dbReference>
<evidence type="ECO:0000256" key="2">
    <source>
        <dbReference type="ARBA" id="ARBA00023002"/>
    </source>
</evidence>
<protein>
    <recommendedName>
        <fullName evidence="7">Dehydrogenase/reductase SDR family protein 7-like</fullName>
    </recommendedName>
</protein>
<dbReference type="SUPFAM" id="SSF51735">
    <property type="entry name" value="NAD(P)-binding Rossmann-fold domains"/>
    <property type="match status" value="1"/>
</dbReference>
<keyword evidence="4" id="KW-0812">Transmembrane</keyword>
<keyword evidence="2" id="KW-0560">Oxidoreductase</keyword>
<reference evidence="5" key="1">
    <citation type="submission" date="2019-08" db="EMBL/GenBank/DDBJ databases">
        <title>The improved chromosome-level genome for the pearl oyster Pinctada fucata martensii using PacBio sequencing and Hi-C.</title>
        <authorList>
            <person name="Zheng Z."/>
        </authorList>
    </citation>
    <scope>NUCLEOTIDE SEQUENCE</scope>
    <source>
        <strain evidence="5">ZZ-2019</strain>
        <tissue evidence="5">Adductor muscle</tissue>
    </source>
</reference>
<feature type="transmembrane region" description="Helical" evidence="4">
    <location>
        <begin position="6"/>
        <end position="24"/>
    </location>
</feature>
<gene>
    <name evidence="5" type="ORF">FSP39_015788</name>
</gene>
<comment type="caution">
    <text evidence="5">The sequence shown here is derived from an EMBL/GenBank/DDBJ whole genome shotgun (WGS) entry which is preliminary data.</text>
</comment>
<dbReference type="PANTHER" id="PTHR44196:SF1">
    <property type="entry name" value="DEHYDROGENASE_REDUCTASE SDR FAMILY MEMBER 7B"/>
    <property type="match status" value="1"/>
</dbReference>
<dbReference type="InterPro" id="IPR002347">
    <property type="entry name" value="SDR_fam"/>
</dbReference>
<name>A0AA89C1M2_PINIB</name>
<dbReference type="PIRSF" id="PIRSF000126">
    <property type="entry name" value="11-beta-HSD1"/>
    <property type="match status" value="1"/>
</dbReference>
<accession>A0AA89C1M2</accession>
<evidence type="ECO:0008006" key="7">
    <source>
        <dbReference type="Google" id="ProtNLM"/>
    </source>
</evidence>
<evidence type="ECO:0000256" key="3">
    <source>
        <dbReference type="RuleBase" id="RU000363"/>
    </source>
</evidence>
<evidence type="ECO:0000313" key="5">
    <source>
        <dbReference type="EMBL" id="KAK3090927.1"/>
    </source>
</evidence>
<proteinExistence type="inferred from homology"/>
<evidence type="ECO:0000313" key="6">
    <source>
        <dbReference type="Proteomes" id="UP001186944"/>
    </source>
</evidence>
<dbReference type="PRINTS" id="PR00081">
    <property type="entry name" value="GDHRDH"/>
</dbReference>
<dbReference type="AlphaFoldDB" id="A0AA89C1M2"/>
<dbReference type="CDD" id="cd05332">
    <property type="entry name" value="11beta-HSD1_like_SDR_c"/>
    <property type="match status" value="1"/>
</dbReference>
<dbReference type="PRINTS" id="PR00080">
    <property type="entry name" value="SDRFAMILY"/>
</dbReference>
<comment type="similarity">
    <text evidence="1 3">Belongs to the short-chain dehydrogenases/reductases (SDR) family.</text>
</comment>